<evidence type="ECO:0000313" key="4">
    <source>
        <dbReference type="Proteomes" id="UP000317713"/>
    </source>
</evidence>
<sequence length="78" mass="8966">MKIKVKTQEFAQVRIKKGYSQRGLAREINRAVSYISQLESGNRNPSPQVAKEICDALDAQFEDIFFIESVHKREQKPA</sequence>
<accession>A0A517IAG0</accession>
<dbReference type="SMART" id="SM00530">
    <property type="entry name" value="HTH_XRE"/>
    <property type="match status" value="1"/>
</dbReference>
<proteinExistence type="predicted"/>
<dbReference type="GO" id="GO:0003700">
    <property type="term" value="F:DNA-binding transcription factor activity"/>
    <property type="evidence" value="ECO:0007669"/>
    <property type="project" value="TreeGrafter"/>
</dbReference>
<dbReference type="GO" id="GO:0003677">
    <property type="term" value="F:DNA binding"/>
    <property type="evidence" value="ECO:0007669"/>
    <property type="project" value="UniProtKB-KW"/>
</dbReference>
<dbReference type="RefSeq" id="WP_144617491.1">
    <property type="nucleotide sequence ID" value="NZ_CP042161.1"/>
</dbReference>
<dbReference type="PROSITE" id="PS50943">
    <property type="entry name" value="HTH_CROC1"/>
    <property type="match status" value="1"/>
</dbReference>
<gene>
    <name evidence="3" type="ORF">FPS98_18685</name>
</gene>
<dbReference type="PANTHER" id="PTHR46797">
    <property type="entry name" value="HTH-TYPE TRANSCRIPTIONAL REGULATOR"/>
    <property type="match status" value="1"/>
</dbReference>
<dbReference type="InterPro" id="IPR001387">
    <property type="entry name" value="Cro/C1-type_HTH"/>
</dbReference>
<dbReference type="AlphaFoldDB" id="A0A517IAG0"/>
<evidence type="ECO:0000313" key="3">
    <source>
        <dbReference type="EMBL" id="QDS35876.1"/>
    </source>
</evidence>
<dbReference type="Proteomes" id="UP000317713">
    <property type="component" value="Chromosome"/>
</dbReference>
<evidence type="ECO:0000259" key="2">
    <source>
        <dbReference type="PROSITE" id="PS50943"/>
    </source>
</evidence>
<dbReference type="SUPFAM" id="SSF47413">
    <property type="entry name" value="lambda repressor-like DNA-binding domains"/>
    <property type="match status" value="1"/>
</dbReference>
<dbReference type="PANTHER" id="PTHR46797:SF1">
    <property type="entry name" value="METHYLPHOSPHONATE SYNTHASE"/>
    <property type="match status" value="1"/>
</dbReference>
<dbReference type="Pfam" id="PF01381">
    <property type="entry name" value="HTH_3"/>
    <property type="match status" value="1"/>
</dbReference>
<dbReference type="CDD" id="cd00093">
    <property type="entry name" value="HTH_XRE"/>
    <property type="match status" value="1"/>
</dbReference>
<protein>
    <submittedName>
        <fullName evidence="3">Helix-turn-helix transcriptional regulator</fullName>
    </submittedName>
</protein>
<dbReference type="GO" id="GO:0005829">
    <property type="term" value="C:cytosol"/>
    <property type="evidence" value="ECO:0007669"/>
    <property type="project" value="TreeGrafter"/>
</dbReference>
<keyword evidence="1" id="KW-0238">DNA-binding</keyword>
<feature type="domain" description="HTH cro/C1-type" evidence="2">
    <location>
        <begin position="10"/>
        <end position="64"/>
    </location>
</feature>
<evidence type="ECO:0000256" key="1">
    <source>
        <dbReference type="ARBA" id="ARBA00023125"/>
    </source>
</evidence>
<organism evidence="3 4">
    <name type="scientific">Brevibacillus brevis</name>
    <name type="common">Bacillus brevis</name>
    <dbReference type="NCBI Taxonomy" id="1393"/>
    <lineage>
        <taxon>Bacteria</taxon>
        <taxon>Bacillati</taxon>
        <taxon>Bacillota</taxon>
        <taxon>Bacilli</taxon>
        <taxon>Bacillales</taxon>
        <taxon>Paenibacillaceae</taxon>
        <taxon>Brevibacillus</taxon>
    </lineage>
</organism>
<dbReference type="InterPro" id="IPR050807">
    <property type="entry name" value="TransReg_Diox_bact_type"/>
</dbReference>
<dbReference type="EMBL" id="CP042161">
    <property type="protein sequence ID" value="QDS35876.1"/>
    <property type="molecule type" value="Genomic_DNA"/>
</dbReference>
<reference evidence="3 4" key="1">
    <citation type="submission" date="2019-07" db="EMBL/GenBank/DDBJ databases">
        <title>Characterization of Brevibacillus brevis HK544, as a potential biocontrol agent.</title>
        <authorList>
            <person name="Kim H."/>
        </authorList>
    </citation>
    <scope>NUCLEOTIDE SEQUENCE [LARGE SCALE GENOMIC DNA]</scope>
    <source>
        <strain evidence="3 4">HK544</strain>
    </source>
</reference>
<dbReference type="Gene3D" id="1.10.260.40">
    <property type="entry name" value="lambda repressor-like DNA-binding domains"/>
    <property type="match status" value="1"/>
</dbReference>
<dbReference type="InterPro" id="IPR010982">
    <property type="entry name" value="Lambda_DNA-bd_dom_sf"/>
</dbReference>
<name>A0A517IAG0_BREBE</name>